<dbReference type="InterPro" id="IPR011990">
    <property type="entry name" value="TPR-like_helical_dom_sf"/>
</dbReference>
<feature type="compositionally biased region" description="Low complexity" evidence="1">
    <location>
        <begin position="176"/>
        <end position="185"/>
    </location>
</feature>
<reference evidence="3 4" key="1">
    <citation type="submission" date="2019-02" db="EMBL/GenBank/DDBJ databases">
        <title>Deep-cultivation of Planctomycetes and their phenomic and genomic characterization uncovers novel biology.</title>
        <authorList>
            <person name="Wiegand S."/>
            <person name="Jogler M."/>
            <person name="Boedeker C."/>
            <person name="Pinto D."/>
            <person name="Vollmers J."/>
            <person name="Rivas-Marin E."/>
            <person name="Kohn T."/>
            <person name="Peeters S.H."/>
            <person name="Heuer A."/>
            <person name="Rast P."/>
            <person name="Oberbeckmann S."/>
            <person name="Bunk B."/>
            <person name="Jeske O."/>
            <person name="Meyerdierks A."/>
            <person name="Storesund J.E."/>
            <person name="Kallscheuer N."/>
            <person name="Luecker S."/>
            <person name="Lage O.M."/>
            <person name="Pohl T."/>
            <person name="Merkel B.J."/>
            <person name="Hornburger P."/>
            <person name="Mueller R.-W."/>
            <person name="Bruemmer F."/>
            <person name="Labrenz M."/>
            <person name="Spormann A.M."/>
            <person name="Op Den Camp H."/>
            <person name="Overmann J."/>
            <person name="Amann R."/>
            <person name="Jetten M.S.M."/>
            <person name="Mascher T."/>
            <person name="Medema M.H."/>
            <person name="Devos D.P."/>
            <person name="Kaster A.-K."/>
            <person name="Ovreas L."/>
            <person name="Rohde M."/>
            <person name="Galperin M.Y."/>
            <person name="Jogler C."/>
        </authorList>
    </citation>
    <scope>NUCLEOTIDE SEQUENCE [LARGE SCALE GENOMIC DNA]</scope>
    <source>
        <strain evidence="3 4">Poly59</strain>
    </source>
</reference>
<dbReference type="AlphaFoldDB" id="A0A5C6F5L0"/>
<name>A0A5C6F5L0_9BACT</name>
<feature type="region of interest" description="Disordered" evidence="1">
    <location>
        <begin position="136"/>
        <end position="266"/>
    </location>
</feature>
<sequence length="266" mass="26678" precursor="true">MNKLILSVIAGALLSSVSGIPSAQAQGESAVLAEFYGQGVHAYNAGKTSEAYELLSMAINNGSKDPRAYYFRGIVASASGRGYEADSDWQQGADLEARGEGSGSIGAALSRFQGSGRIKLEEIRRKARMQFAAESAARSRQRYGSDVGLSGAVPSPAPAPRQVPAAGVTPPPAPPVVDDNPFPADMGEPKLESDDALADAMDDPFANDAVAGDSSAPADAPAADPFGGDAGAGADPFGGNAGGGADPFGGDAGGAADPFGDDPFGN</sequence>
<organism evidence="3 4">
    <name type="scientific">Rubripirellula reticaptiva</name>
    <dbReference type="NCBI Taxonomy" id="2528013"/>
    <lineage>
        <taxon>Bacteria</taxon>
        <taxon>Pseudomonadati</taxon>
        <taxon>Planctomycetota</taxon>
        <taxon>Planctomycetia</taxon>
        <taxon>Pirellulales</taxon>
        <taxon>Pirellulaceae</taxon>
        <taxon>Rubripirellula</taxon>
    </lineage>
</organism>
<dbReference type="RefSeq" id="WP_146533939.1">
    <property type="nucleotide sequence ID" value="NZ_SJPX01000002.1"/>
</dbReference>
<evidence type="ECO:0000313" key="4">
    <source>
        <dbReference type="Proteomes" id="UP000317977"/>
    </source>
</evidence>
<feature type="signal peptide" evidence="2">
    <location>
        <begin position="1"/>
        <end position="25"/>
    </location>
</feature>
<evidence type="ECO:0000313" key="3">
    <source>
        <dbReference type="EMBL" id="TWU55814.1"/>
    </source>
</evidence>
<evidence type="ECO:0000256" key="1">
    <source>
        <dbReference type="SAM" id="MobiDB-lite"/>
    </source>
</evidence>
<dbReference type="EMBL" id="SJPX01000002">
    <property type="protein sequence ID" value="TWU55814.1"/>
    <property type="molecule type" value="Genomic_DNA"/>
</dbReference>
<protein>
    <recommendedName>
        <fullName evidence="5">Tetratricopeptide repeat protein</fullName>
    </recommendedName>
</protein>
<dbReference type="Proteomes" id="UP000317977">
    <property type="component" value="Unassembled WGS sequence"/>
</dbReference>
<dbReference type="OrthoDB" id="292244at2"/>
<feature type="compositionally biased region" description="Low complexity" evidence="1">
    <location>
        <begin position="208"/>
        <end position="238"/>
    </location>
</feature>
<keyword evidence="2" id="KW-0732">Signal</keyword>
<dbReference type="Gene3D" id="1.25.40.10">
    <property type="entry name" value="Tetratricopeptide repeat domain"/>
    <property type="match status" value="1"/>
</dbReference>
<evidence type="ECO:0000256" key="2">
    <source>
        <dbReference type="SAM" id="SignalP"/>
    </source>
</evidence>
<proteinExistence type="predicted"/>
<feature type="compositionally biased region" description="Gly residues" evidence="1">
    <location>
        <begin position="239"/>
        <end position="253"/>
    </location>
</feature>
<evidence type="ECO:0008006" key="5">
    <source>
        <dbReference type="Google" id="ProtNLM"/>
    </source>
</evidence>
<accession>A0A5C6F5L0</accession>
<keyword evidence="4" id="KW-1185">Reference proteome</keyword>
<gene>
    <name evidence="3" type="ORF">Poly59_21160</name>
</gene>
<feature type="compositionally biased region" description="Low complexity" evidence="1">
    <location>
        <begin position="254"/>
        <end position="266"/>
    </location>
</feature>
<dbReference type="SUPFAM" id="SSF48452">
    <property type="entry name" value="TPR-like"/>
    <property type="match status" value="1"/>
</dbReference>
<comment type="caution">
    <text evidence="3">The sequence shown here is derived from an EMBL/GenBank/DDBJ whole genome shotgun (WGS) entry which is preliminary data.</text>
</comment>
<feature type="chain" id="PRO_5022724327" description="Tetratricopeptide repeat protein" evidence="2">
    <location>
        <begin position="26"/>
        <end position="266"/>
    </location>
</feature>